<feature type="chain" id="PRO_5012718570" evidence="3">
    <location>
        <begin position="25"/>
        <end position="1546"/>
    </location>
</feature>
<feature type="domain" description="DUF11" evidence="4">
    <location>
        <begin position="363"/>
        <end position="453"/>
    </location>
</feature>
<accession>A0A285F365</accession>
<feature type="compositionally biased region" description="Pro residues" evidence="1">
    <location>
        <begin position="1336"/>
        <end position="1354"/>
    </location>
</feature>
<evidence type="ECO:0000259" key="5">
    <source>
        <dbReference type="Pfam" id="PF17892"/>
    </source>
</evidence>
<evidence type="ECO:0000313" key="6">
    <source>
        <dbReference type="EMBL" id="SNY04806.1"/>
    </source>
</evidence>
<dbReference type="Proteomes" id="UP000219612">
    <property type="component" value="Unassembled WGS sequence"/>
</dbReference>
<proteinExistence type="predicted"/>
<dbReference type="Pfam" id="PF17892">
    <property type="entry name" value="Cadherin_5"/>
    <property type="match status" value="1"/>
</dbReference>
<dbReference type="InterPro" id="IPR001434">
    <property type="entry name" value="OmcB-like_DUF11"/>
</dbReference>
<name>A0A285F365_9ACTN</name>
<dbReference type="Gene3D" id="2.60.40.3440">
    <property type="match status" value="3"/>
</dbReference>
<feature type="transmembrane region" description="Helical" evidence="2">
    <location>
        <begin position="1508"/>
        <end position="1528"/>
    </location>
</feature>
<sequence>MRGPALLLAIAVTLATLVTGRADAAISDQFTSRFDVNANGAIMLRGNSNLTCSPLVLTCASARNGGGPGVTGNLLNNNSYAMVNTDADGDPVSTFNDSSSTVTLPPGSSVLFAGLYWGALTDMDVGVLPAPSPGDKNKVRFRTPGATSWNAITADDVYTTSNSAYEGFADVTALVAGGGNGVYSVANIQAATGTGTYAGWALIIAYGNAAEALRSLRVYDGFGSVTNTDVDIPLTGFETPHSGTVHTEVGAVAFEGDLGTTGDSLKIDGQTLSDAANPPSPVNIFNSTVSEDGAIVGGRDPSYRNLLGVDIDQFDASGKLGHGVTQAKLTMSTTGDVYYPGVLTVAIDLYAPKITTTMTGTDVNGGDLVPGDEIEYRIVVRNEGSDTADGVHLSDAIPTYTTYVSGGQYSAGAVTFDLGSIPYLGTTTVTFRVKVALDTPALYAIANMVNVTYTGRTTNVNVAAVGGTLATTVQQPRNDLSAGLAVSPADVQRAAAPNPIAYTATVTNLGPDPEPAARVELTLPPGVTQGTLPAGCTVAAPVVSCPAGQLVSGSKATVTIPATASAGAATAAMATLRVSGSGRDSNAANDTATATLRVNSPPVAVADTATTAHATPVTFAVRDNDTDPEDPNTGFTVTIVTPPAHGSAVVLADYTVRYTPVTGWAGPDPFTYAITDGHGGTATGTATVTTANAPPVANVDVVGTPPDTLVTLLVLANDTDPNPGDTLHVTSLGTVSPASAGVLSRAGDLVSFQPANGFSGRASFTYTADDGHGGQATGQVYVDVQNAAPTAADDVATTAYLTGVLINVLGNDRDPNLGDTISISAVGTPSTGTAAAEPGGIRYQPPAGFSGVATFRYDIRDNGGLTSYATVTVTVGNAQPAAANRAATTAYGTAAVINVLSYATDPNPTDTLSVTGTTDPAYGSVARNLNGTLTYTPDVRFSGTDFFDYTIGDGHGGTATARVTVTVANGVPVARADSVTVRTNLPEVIDVLANDDEDPNGTPLIITVSAAPAHGTAAVGPGNKITYTPGAGFHGTDAFDYTLSDGLDTSTATVTVGVVNSPPIARPESVATDTDTPVIIEVLANDEDPNGDALSLSGFTAAAHGTVDRDSDDTVVYTPSAGFYGIDAFTYTIEDTGRLAVSATVTITVRNAAPIAEDDAFVVRPEIVTEVDVLANDHDPNIGQPLAVSSVGPAAEGTAALTADGTVTYRADADSPGTDTFTYVLTDDWGRTGTATVHIAVDWPPLAVDDEVTTPSRTPIEIPVLANDTDPEGQPLTVTSVGAPSRGTATILPAGSIRYLPQGSSAQIETFAYAVRDQAGNTASAQITVHVDQAVVPPPAPTTVPPASPSPTTTPTPTTSPTATTNPTTTTSPGSPTASTSPTATARPTATSPSPPSPSPYQPVVPDKVAAAAPGRPIGIPLPATDRNGRPVTVQSVGKPAHGTAVLNADGTVTYTPPPGFTGVDSFTYEVIDANGNIATATITVTVGKPDQLPGPGILPLPATGDNVLAMIAAGAVTLTIGGVLLWLGKPPGKQKGGPAEADPPI</sequence>
<keyword evidence="2" id="KW-1133">Transmembrane helix</keyword>
<gene>
    <name evidence="6" type="ORF">SAMN05421748_101322</name>
</gene>
<keyword evidence="7" id="KW-1185">Reference proteome</keyword>
<evidence type="ECO:0000256" key="2">
    <source>
        <dbReference type="SAM" id="Phobius"/>
    </source>
</evidence>
<dbReference type="NCBIfam" id="TIGR01451">
    <property type="entry name" value="B_ant_repeat"/>
    <property type="match status" value="1"/>
</dbReference>
<dbReference type="InterPro" id="IPR047589">
    <property type="entry name" value="DUF11_rpt"/>
</dbReference>
<dbReference type="Pfam" id="PF01345">
    <property type="entry name" value="DUF11"/>
    <property type="match status" value="2"/>
</dbReference>
<evidence type="ECO:0000256" key="1">
    <source>
        <dbReference type="SAM" id="MobiDB-lite"/>
    </source>
</evidence>
<reference evidence="6 7" key="1">
    <citation type="submission" date="2017-09" db="EMBL/GenBank/DDBJ databases">
        <authorList>
            <person name="Ehlers B."/>
            <person name="Leendertz F.H."/>
        </authorList>
    </citation>
    <scope>NUCLEOTIDE SEQUENCE [LARGE SCALE GENOMIC DNA]</scope>
    <source>
        <strain evidence="6 7">CGMCC 4.6857</strain>
    </source>
</reference>
<dbReference type="InterPro" id="IPR041690">
    <property type="entry name" value="Cadherin_5"/>
</dbReference>
<evidence type="ECO:0000313" key="7">
    <source>
        <dbReference type="Proteomes" id="UP000219612"/>
    </source>
</evidence>
<dbReference type="Gene3D" id="2.60.40.2810">
    <property type="match status" value="6"/>
</dbReference>
<dbReference type="PANTHER" id="PTHR34720">
    <property type="entry name" value="MICROCYSTIN DEPENDENT PROTEIN"/>
    <property type="match status" value="1"/>
</dbReference>
<dbReference type="Gene3D" id="2.60.40.10">
    <property type="entry name" value="Immunoglobulins"/>
    <property type="match status" value="1"/>
</dbReference>
<dbReference type="RefSeq" id="WP_097317643.1">
    <property type="nucleotide sequence ID" value="NZ_OBDY01000001.1"/>
</dbReference>
<feature type="compositionally biased region" description="Low complexity" evidence="1">
    <location>
        <begin position="1355"/>
        <end position="1392"/>
    </location>
</feature>
<keyword evidence="2" id="KW-0812">Transmembrane</keyword>
<dbReference type="NCBIfam" id="NF012211">
    <property type="entry name" value="tand_rpt_95"/>
    <property type="match status" value="9"/>
</dbReference>
<protein>
    <submittedName>
        <fullName evidence="6">Conserved repeat domain-containing protein</fullName>
    </submittedName>
</protein>
<dbReference type="OrthoDB" id="134475at2"/>
<feature type="domain" description="Cadherin-like" evidence="5">
    <location>
        <begin position="877"/>
        <end position="967"/>
    </location>
</feature>
<keyword evidence="2" id="KW-0472">Membrane</keyword>
<dbReference type="PANTHER" id="PTHR34720:SF9">
    <property type="entry name" value="BLR4714 PROTEIN"/>
    <property type="match status" value="1"/>
</dbReference>
<feature type="compositionally biased region" description="Pro residues" evidence="1">
    <location>
        <begin position="1393"/>
        <end position="1403"/>
    </location>
</feature>
<feature type="signal peptide" evidence="3">
    <location>
        <begin position="1"/>
        <end position="24"/>
    </location>
</feature>
<dbReference type="GO" id="GO:0005975">
    <property type="term" value="P:carbohydrate metabolic process"/>
    <property type="evidence" value="ECO:0007669"/>
    <property type="project" value="UniProtKB-ARBA"/>
</dbReference>
<feature type="domain" description="DUF11" evidence="4">
    <location>
        <begin position="490"/>
        <end position="596"/>
    </location>
</feature>
<keyword evidence="3" id="KW-0732">Signal</keyword>
<organism evidence="6 7">
    <name type="scientific">Paractinoplanes atraurantiacus</name>
    <dbReference type="NCBI Taxonomy" id="1036182"/>
    <lineage>
        <taxon>Bacteria</taxon>
        <taxon>Bacillati</taxon>
        <taxon>Actinomycetota</taxon>
        <taxon>Actinomycetes</taxon>
        <taxon>Micromonosporales</taxon>
        <taxon>Micromonosporaceae</taxon>
        <taxon>Paractinoplanes</taxon>
    </lineage>
</organism>
<evidence type="ECO:0000256" key="3">
    <source>
        <dbReference type="SAM" id="SignalP"/>
    </source>
</evidence>
<dbReference type="InterPro" id="IPR013783">
    <property type="entry name" value="Ig-like_fold"/>
</dbReference>
<evidence type="ECO:0000259" key="4">
    <source>
        <dbReference type="Pfam" id="PF01345"/>
    </source>
</evidence>
<feature type="region of interest" description="Disordered" evidence="1">
    <location>
        <begin position="1336"/>
        <end position="1405"/>
    </location>
</feature>
<dbReference type="EMBL" id="OBDY01000001">
    <property type="protein sequence ID" value="SNY04806.1"/>
    <property type="molecule type" value="Genomic_DNA"/>
</dbReference>
<dbReference type="Pfam" id="PF17963">
    <property type="entry name" value="Big_9"/>
    <property type="match status" value="8"/>
</dbReference>